<gene>
    <name evidence="1" type="ORF">E5676_scaffold350G001420</name>
</gene>
<dbReference type="Proteomes" id="UP000321947">
    <property type="component" value="Unassembled WGS sequence"/>
</dbReference>
<accession>A0A5D3BHK7</accession>
<name>A0A5D3BHK7_CUCMM</name>
<organism evidence="1 2">
    <name type="scientific">Cucumis melo var. makuwa</name>
    <name type="common">Oriental melon</name>
    <dbReference type="NCBI Taxonomy" id="1194695"/>
    <lineage>
        <taxon>Eukaryota</taxon>
        <taxon>Viridiplantae</taxon>
        <taxon>Streptophyta</taxon>
        <taxon>Embryophyta</taxon>
        <taxon>Tracheophyta</taxon>
        <taxon>Spermatophyta</taxon>
        <taxon>Magnoliopsida</taxon>
        <taxon>eudicotyledons</taxon>
        <taxon>Gunneridae</taxon>
        <taxon>Pentapetalae</taxon>
        <taxon>rosids</taxon>
        <taxon>fabids</taxon>
        <taxon>Cucurbitales</taxon>
        <taxon>Cucurbitaceae</taxon>
        <taxon>Benincaseae</taxon>
        <taxon>Cucumis</taxon>
    </lineage>
</organism>
<evidence type="ECO:0000313" key="1">
    <source>
        <dbReference type="EMBL" id="TYJ98536.1"/>
    </source>
</evidence>
<proteinExistence type="predicted"/>
<dbReference type="AlphaFoldDB" id="A0A5D3BHK7"/>
<comment type="caution">
    <text evidence="1">The sequence shown here is derived from an EMBL/GenBank/DDBJ whole genome shotgun (WGS) entry which is preliminary data.</text>
</comment>
<reference evidence="1 2" key="1">
    <citation type="submission" date="2019-08" db="EMBL/GenBank/DDBJ databases">
        <title>Draft genome sequences of two oriental melons (Cucumis melo L. var makuwa).</title>
        <authorList>
            <person name="Kwon S.-Y."/>
        </authorList>
    </citation>
    <scope>NUCLEOTIDE SEQUENCE [LARGE SCALE GENOMIC DNA]</scope>
    <source>
        <strain evidence="2">cv. Chang Bougi</strain>
        <tissue evidence="1">Leaf</tissue>
    </source>
</reference>
<dbReference type="EMBL" id="SSTD01018043">
    <property type="protein sequence ID" value="TYJ98536.1"/>
    <property type="molecule type" value="Genomic_DNA"/>
</dbReference>
<protein>
    <submittedName>
        <fullName evidence="1">Charged multivesicular body protein 7 isoform X2</fullName>
    </submittedName>
</protein>
<evidence type="ECO:0000313" key="2">
    <source>
        <dbReference type="Proteomes" id="UP000321947"/>
    </source>
</evidence>
<sequence length="108" mass="11967">MKEHEVTWDQFQHSLQELETRINIQKQVANAIDSVSSASIPDEHEDIMEVFKKFELELTTCQILDVSTSEPAINIATGETVATVCDDSSSSALSNLKLAEEAEKENAN</sequence>